<evidence type="ECO:0000313" key="1">
    <source>
        <dbReference type="EMBL" id="SFR68018.1"/>
    </source>
</evidence>
<evidence type="ECO:0000313" key="2">
    <source>
        <dbReference type="Proteomes" id="UP000199659"/>
    </source>
</evidence>
<dbReference type="RefSeq" id="WP_092559525.1">
    <property type="nucleotide sequence ID" value="NZ_FOYZ01000003.1"/>
</dbReference>
<dbReference type="EMBL" id="FOYZ01000003">
    <property type="protein sequence ID" value="SFR68018.1"/>
    <property type="molecule type" value="Genomic_DNA"/>
</dbReference>
<protein>
    <submittedName>
        <fullName evidence="1">Uncharacterized protein</fullName>
    </submittedName>
</protein>
<name>A0A1I6IMS6_9FIRM</name>
<dbReference type="STRING" id="37658.SAMN05661086_00916"/>
<dbReference type="OrthoDB" id="2661796at2"/>
<proteinExistence type="predicted"/>
<reference evidence="1 2" key="1">
    <citation type="submission" date="2016-10" db="EMBL/GenBank/DDBJ databases">
        <authorList>
            <person name="de Groot N.N."/>
        </authorList>
    </citation>
    <scope>NUCLEOTIDE SEQUENCE [LARGE SCALE GENOMIC DNA]</scope>
    <source>
        <strain evidence="1 2">743A</strain>
    </source>
</reference>
<gene>
    <name evidence="1" type="ORF">SAMN05661086_00916</name>
</gene>
<dbReference type="Proteomes" id="UP000199659">
    <property type="component" value="Unassembled WGS sequence"/>
</dbReference>
<accession>A0A1I6IMS6</accession>
<sequence length="204" mass="22645">MTSYTLDVKHNGTDYGNFCIYQTYDGQDDDIRSLVWFSKAAHPGTQLRFEWNIDYSFVWSEKGVLIPGVIFNASEVEETDPSNTNLNTIGFTKDKGAYHFTSTEDSTKSGKLGIACSELIPANSVSIGIGMSGNPAYACVAAPSLKYTFSPHPTYWIAFGNYEEGAVIDVNCMTQKYAIKFPVNTFERSLQLCPNNTWGSMDNM</sequence>
<organism evidence="1 2">
    <name type="scientific">Anaeromicropila populeti</name>
    <dbReference type="NCBI Taxonomy" id="37658"/>
    <lineage>
        <taxon>Bacteria</taxon>
        <taxon>Bacillati</taxon>
        <taxon>Bacillota</taxon>
        <taxon>Clostridia</taxon>
        <taxon>Lachnospirales</taxon>
        <taxon>Lachnospiraceae</taxon>
        <taxon>Anaeromicropila</taxon>
    </lineage>
</organism>
<dbReference type="AlphaFoldDB" id="A0A1I6IMS6"/>
<keyword evidence="2" id="KW-1185">Reference proteome</keyword>